<evidence type="ECO:0000256" key="9">
    <source>
        <dbReference type="ARBA" id="ARBA00038850"/>
    </source>
</evidence>
<evidence type="ECO:0000256" key="6">
    <source>
        <dbReference type="ARBA" id="ARBA00022840"/>
    </source>
</evidence>
<evidence type="ECO:0000256" key="2">
    <source>
        <dbReference type="ARBA" id="ARBA00005417"/>
    </source>
</evidence>
<keyword evidence="4" id="KW-1003">Cell membrane</keyword>
<keyword evidence="3" id="KW-0813">Transport</keyword>
<dbReference type="InterPro" id="IPR030679">
    <property type="entry name" value="ABC_ATPase_HisP-typ"/>
</dbReference>
<dbReference type="Pfam" id="PF00005">
    <property type="entry name" value="ABC_tran"/>
    <property type="match status" value="1"/>
</dbReference>
<name>A0AB39Y109_9ACTN</name>
<accession>A0AB39Y109</accession>
<comment type="similarity">
    <text evidence="2">Belongs to the ABC transporter superfamily.</text>
</comment>
<keyword evidence="5" id="KW-0547">Nucleotide-binding</keyword>
<dbReference type="InterPro" id="IPR003593">
    <property type="entry name" value="AAA+_ATPase"/>
</dbReference>
<comment type="catalytic activity">
    <reaction evidence="10">
        <text>a polar amino acid(out) + ATP + H2O = a polar amino acid(in) + ADP + phosphate + H(+)</text>
        <dbReference type="Rhea" id="RHEA:14673"/>
        <dbReference type="ChEBI" id="CHEBI:15377"/>
        <dbReference type="ChEBI" id="CHEBI:15378"/>
        <dbReference type="ChEBI" id="CHEBI:30616"/>
        <dbReference type="ChEBI" id="CHEBI:43474"/>
        <dbReference type="ChEBI" id="CHEBI:62031"/>
        <dbReference type="ChEBI" id="CHEBI:456216"/>
        <dbReference type="EC" id="7.4.2.1"/>
    </reaction>
    <physiologicalReaction direction="left-to-right" evidence="10">
        <dbReference type="Rhea" id="RHEA:14674"/>
    </physiologicalReaction>
</comment>
<dbReference type="SMART" id="SM00382">
    <property type="entry name" value="AAA"/>
    <property type="match status" value="1"/>
</dbReference>
<evidence type="ECO:0000256" key="8">
    <source>
        <dbReference type="ARBA" id="ARBA00023136"/>
    </source>
</evidence>
<dbReference type="SUPFAM" id="SSF52540">
    <property type="entry name" value="P-loop containing nucleoside triphosphate hydrolases"/>
    <property type="match status" value="1"/>
</dbReference>
<evidence type="ECO:0000256" key="3">
    <source>
        <dbReference type="ARBA" id="ARBA00022448"/>
    </source>
</evidence>
<dbReference type="Gene3D" id="3.40.50.300">
    <property type="entry name" value="P-loop containing nucleotide triphosphate hydrolases"/>
    <property type="match status" value="1"/>
</dbReference>
<dbReference type="GO" id="GO:0015426">
    <property type="term" value="F:ATPase-coupled polar amino acid-transporter activity"/>
    <property type="evidence" value="ECO:0007669"/>
    <property type="project" value="UniProtKB-EC"/>
</dbReference>
<keyword evidence="6 12" id="KW-0067">ATP-binding</keyword>
<keyword evidence="7" id="KW-0029">Amino-acid transport</keyword>
<dbReference type="PANTHER" id="PTHR43166">
    <property type="entry name" value="AMINO ACID IMPORT ATP-BINDING PROTEIN"/>
    <property type="match status" value="1"/>
</dbReference>
<evidence type="ECO:0000313" key="12">
    <source>
        <dbReference type="EMBL" id="XDV63708.1"/>
    </source>
</evidence>
<dbReference type="InterPro" id="IPR003439">
    <property type="entry name" value="ABC_transporter-like_ATP-bd"/>
</dbReference>
<dbReference type="InterPro" id="IPR027417">
    <property type="entry name" value="P-loop_NTPase"/>
</dbReference>
<feature type="domain" description="ABC transporter" evidence="11">
    <location>
        <begin position="21"/>
        <end position="255"/>
    </location>
</feature>
<dbReference type="PROSITE" id="PS50893">
    <property type="entry name" value="ABC_TRANSPORTER_2"/>
    <property type="match status" value="1"/>
</dbReference>
<dbReference type="InterPro" id="IPR017871">
    <property type="entry name" value="ABC_transporter-like_CS"/>
</dbReference>
<dbReference type="PIRSF" id="PIRSF039085">
    <property type="entry name" value="ABC_ATPase_HisP"/>
    <property type="match status" value="1"/>
</dbReference>
<dbReference type="RefSeq" id="WP_053789660.1">
    <property type="nucleotide sequence ID" value="NZ_CP165727.1"/>
</dbReference>
<proteinExistence type="inferred from homology"/>
<dbReference type="CDD" id="cd03262">
    <property type="entry name" value="ABC_HisP_GlnQ"/>
    <property type="match status" value="1"/>
</dbReference>
<dbReference type="AlphaFoldDB" id="A0AB39Y109"/>
<comment type="subcellular location">
    <subcellularLocation>
        <location evidence="1">Cell membrane</location>
        <topology evidence="1">Peripheral membrane protein</topology>
    </subcellularLocation>
</comment>
<evidence type="ECO:0000256" key="1">
    <source>
        <dbReference type="ARBA" id="ARBA00004202"/>
    </source>
</evidence>
<dbReference type="GO" id="GO:0005524">
    <property type="term" value="F:ATP binding"/>
    <property type="evidence" value="ECO:0007669"/>
    <property type="project" value="UniProtKB-KW"/>
</dbReference>
<protein>
    <recommendedName>
        <fullName evidence="9">ABC-type polar-amino-acid transporter</fullName>
        <ecNumber evidence="9">7.4.2.1</ecNumber>
    </recommendedName>
</protein>
<gene>
    <name evidence="12" type="ORF">AB5J51_12520</name>
</gene>
<evidence type="ECO:0000256" key="4">
    <source>
        <dbReference type="ARBA" id="ARBA00022475"/>
    </source>
</evidence>
<dbReference type="PANTHER" id="PTHR43166:SF9">
    <property type="entry name" value="GLUTAMATE_ASPARTATE IMPORT ATP-BINDING PROTEIN GLTL"/>
    <property type="match status" value="1"/>
</dbReference>
<evidence type="ECO:0000256" key="5">
    <source>
        <dbReference type="ARBA" id="ARBA00022741"/>
    </source>
</evidence>
<dbReference type="GO" id="GO:0016887">
    <property type="term" value="F:ATP hydrolysis activity"/>
    <property type="evidence" value="ECO:0007669"/>
    <property type="project" value="InterPro"/>
</dbReference>
<keyword evidence="8" id="KW-0472">Membrane</keyword>
<dbReference type="PROSITE" id="PS00211">
    <property type="entry name" value="ABC_TRANSPORTER_1"/>
    <property type="match status" value="1"/>
</dbReference>
<organism evidence="12">
    <name type="scientific">Streptomyces sp. R33</name>
    <dbReference type="NCBI Taxonomy" id="3238629"/>
    <lineage>
        <taxon>Bacteria</taxon>
        <taxon>Bacillati</taxon>
        <taxon>Actinomycetota</taxon>
        <taxon>Actinomycetes</taxon>
        <taxon>Kitasatosporales</taxon>
        <taxon>Streptomycetaceae</taxon>
        <taxon>Streptomyces</taxon>
    </lineage>
</organism>
<dbReference type="EC" id="7.4.2.1" evidence="9"/>
<dbReference type="FunFam" id="3.40.50.300:FF:000020">
    <property type="entry name" value="Amino acid ABC transporter ATP-binding component"/>
    <property type="match status" value="1"/>
</dbReference>
<dbReference type="EMBL" id="CP165727">
    <property type="protein sequence ID" value="XDV63708.1"/>
    <property type="molecule type" value="Genomic_DNA"/>
</dbReference>
<evidence type="ECO:0000256" key="7">
    <source>
        <dbReference type="ARBA" id="ARBA00022970"/>
    </source>
</evidence>
<sequence>MSGVSVTKDVQDAAGAADDLVVLSNVNKHFGALHVLQDIDLSIARGEVVVVIGPSGSGKSTLCRTINRLETIDSGTITLDGKELPSEGKKLAELRADVGMVFQSFNLFAHKTVLQNVMLGQLKVRKTDEAVALEKAKALLDRVGVGSQADKYPAQLSGGQQQRVAIARALAMEPKVMLFDEPTSALDPEMINEVLEVMQQLAREGMTMVVVTHEMGFARSAANRVVFMADGKIVEEAAPEQFFSNPRSDRAKDFLSKILHH</sequence>
<evidence type="ECO:0000259" key="11">
    <source>
        <dbReference type="PROSITE" id="PS50893"/>
    </source>
</evidence>
<reference evidence="12" key="1">
    <citation type="submission" date="2024-08" db="EMBL/GenBank/DDBJ databases">
        <authorList>
            <person name="Yu S.T."/>
        </authorList>
    </citation>
    <scope>NUCLEOTIDE SEQUENCE</scope>
    <source>
        <strain evidence="12">R33</strain>
    </source>
</reference>
<dbReference type="InterPro" id="IPR050086">
    <property type="entry name" value="MetN_ABC_transporter-like"/>
</dbReference>
<evidence type="ECO:0000256" key="10">
    <source>
        <dbReference type="ARBA" id="ARBA00047624"/>
    </source>
</evidence>
<dbReference type="GO" id="GO:0005886">
    <property type="term" value="C:plasma membrane"/>
    <property type="evidence" value="ECO:0007669"/>
    <property type="project" value="UniProtKB-SubCell"/>
</dbReference>